<dbReference type="AlphaFoldDB" id="A0A7C1CXU4"/>
<evidence type="ECO:0000313" key="1">
    <source>
        <dbReference type="EMBL" id="HDP78969.1"/>
    </source>
</evidence>
<dbReference type="EMBL" id="DSBT01000387">
    <property type="protein sequence ID" value="HDP78969.1"/>
    <property type="molecule type" value="Genomic_DNA"/>
</dbReference>
<dbReference type="SUPFAM" id="SSF52540">
    <property type="entry name" value="P-loop containing nucleoside triphosphate hydrolases"/>
    <property type="match status" value="1"/>
</dbReference>
<protein>
    <submittedName>
        <fullName evidence="1">BREX system P-loop protein BrxC</fullName>
    </submittedName>
</protein>
<dbReference type="NCBIfam" id="NF033441">
    <property type="entry name" value="BREX_BrxC"/>
    <property type="match status" value="1"/>
</dbReference>
<sequence length="600" mass="68747">MKIKELLRINIDDEVPLVIKAGEQDLAVEEKEISQYIVTHQIEKHLEAFLTNYKLLSTDRIGVWISGFFGSGKSYFAKILGYLLTNHTLPKGITARELFNERLSNCSNPEFIKGNIRALNSIASTVVMFEMTADSSLNMETIQQSIFKKFLETCGYSSFPNVAIMEYELNTFGHLEEVRNYIEQSGNDYSKVAQNVGEFRRHAVKAMTERLDYTADEASEFLKSAVNKYDNLSPTVLAEHCLEYTRETGKRLVFIVDEIGQYVISLKDNEDRILALQGVAEAFASKGKGSVRLIVTSQEKLDQLIANRDFDKRKLGKLTDRFEVRLDLTSENVDEVARERLLKKKIEAEPLFEKTMRENQGNITTLSDTNGNYRKTETKDDLMTYYPFHPYQFQLLPDLVQNTIGSTYYQATARKFIFLVDSILKNLKDEEFGRIVSSTDLFDALGPSFFGSGVTHLVYGADQYRGKNVKASDILKTLHILKNLNKIGASETVITRMLCKNIFDKQYELIKEVKDALDYLEKARYVTRYNGEITLVTDLERDFIAEMENTVIDIPKRNEEIVRQLLNIFNYKEIRYGEGPYIPIEWYLDNAAIGGKKKGL</sequence>
<gene>
    <name evidence="1" type="primary">brxC</name>
    <name evidence="1" type="ORF">ENN47_12505</name>
</gene>
<reference evidence="1" key="1">
    <citation type="journal article" date="2020" name="mSystems">
        <title>Genome- and Community-Level Interaction Insights into Carbon Utilization and Element Cycling Functions of Hydrothermarchaeota in Hydrothermal Sediment.</title>
        <authorList>
            <person name="Zhou Z."/>
            <person name="Liu Y."/>
            <person name="Xu W."/>
            <person name="Pan J."/>
            <person name="Luo Z.H."/>
            <person name="Li M."/>
        </authorList>
    </citation>
    <scope>NUCLEOTIDE SEQUENCE [LARGE SCALE GENOMIC DNA]</scope>
    <source>
        <strain evidence="1">SpSt-1179</strain>
    </source>
</reference>
<dbReference type="InterPro" id="IPR027417">
    <property type="entry name" value="P-loop_NTPase"/>
</dbReference>
<name>A0A7C1CXU4_9BACT</name>
<accession>A0A7C1CXU4</accession>
<organism evidence="1">
    <name type="scientific">Mesotoga infera</name>
    <dbReference type="NCBI Taxonomy" id="1236046"/>
    <lineage>
        <taxon>Bacteria</taxon>
        <taxon>Thermotogati</taxon>
        <taxon>Thermotogota</taxon>
        <taxon>Thermotogae</taxon>
        <taxon>Kosmotogales</taxon>
        <taxon>Kosmotogaceae</taxon>
        <taxon>Mesotoga</taxon>
    </lineage>
</organism>
<dbReference type="InterPro" id="IPR047679">
    <property type="entry name" value="BREX_BrxC"/>
</dbReference>
<comment type="caution">
    <text evidence="1">The sequence shown here is derived from an EMBL/GenBank/DDBJ whole genome shotgun (WGS) entry which is preliminary data.</text>
</comment>
<dbReference type="Proteomes" id="UP000886198">
    <property type="component" value="Unassembled WGS sequence"/>
</dbReference>
<feature type="non-terminal residue" evidence="1">
    <location>
        <position position="600"/>
    </location>
</feature>
<proteinExistence type="predicted"/>